<evidence type="ECO:0000259" key="7">
    <source>
        <dbReference type="PROSITE" id="PS50217"/>
    </source>
</evidence>
<dbReference type="AlphaFoldDB" id="A0AAD3MAJ0"/>
<evidence type="ECO:0000256" key="1">
    <source>
        <dbReference type="ARBA" id="ARBA00006079"/>
    </source>
</evidence>
<feature type="domain" description="BZIP" evidence="7">
    <location>
        <begin position="41"/>
        <end position="91"/>
    </location>
</feature>
<comment type="similarity">
    <text evidence="1">Belongs to the bZIP family. NFIL3 subfamily.</text>
</comment>
<comment type="caution">
    <text evidence="8">The sequence shown here is derived from an EMBL/GenBank/DDBJ whole genome shotgun (WGS) entry which is preliminary data.</text>
</comment>
<accession>A0AAD3MAJ0</accession>
<protein>
    <submittedName>
        <fullName evidence="8">Nuclear factor interleukin-3-regulated protein-like protein</fullName>
    </submittedName>
</protein>
<keyword evidence="3" id="KW-0238">DNA-binding</keyword>
<evidence type="ECO:0000313" key="9">
    <source>
        <dbReference type="Proteomes" id="UP001279410"/>
    </source>
</evidence>
<dbReference type="CDD" id="cd14694">
    <property type="entry name" value="bZIP_NFIL3"/>
    <property type="match status" value="1"/>
</dbReference>
<evidence type="ECO:0000256" key="3">
    <source>
        <dbReference type="ARBA" id="ARBA00023125"/>
    </source>
</evidence>
<dbReference type="InterPro" id="IPR004827">
    <property type="entry name" value="bZIP"/>
</dbReference>
<reference evidence="8" key="1">
    <citation type="submission" date="2022-08" db="EMBL/GenBank/DDBJ databases">
        <title>Genome sequencing of akame (Lates japonicus).</title>
        <authorList>
            <person name="Hashiguchi Y."/>
            <person name="Takahashi H."/>
        </authorList>
    </citation>
    <scope>NUCLEOTIDE SEQUENCE</scope>
    <source>
        <strain evidence="8">Kochi</strain>
    </source>
</reference>
<dbReference type="GO" id="GO:0003677">
    <property type="term" value="F:DNA binding"/>
    <property type="evidence" value="ECO:0007669"/>
    <property type="project" value="UniProtKB-KW"/>
</dbReference>
<dbReference type="InterPro" id="IPR047106">
    <property type="entry name" value="NFIL3-like_bZIP"/>
</dbReference>
<dbReference type="InterPro" id="IPR046347">
    <property type="entry name" value="bZIP_sf"/>
</dbReference>
<keyword evidence="5" id="KW-0539">Nucleus</keyword>
<keyword evidence="2" id="KW-0805">Transcription regulation</keyword>
<dbReference type="Proteomes" id="UP001279410">
    <property type="component" value="Unassembled WGS sequence"/>
</dbReference>
<dbReference type="EMBL" id="BRZM01003569">
    <property type="protein sequence ID" value="GLD50362.1"/>
    <property type="molecule type" value="Genomic_DNA"/>
</dbReference>
<gene>
    <name evidence="8" type="ORF">AKAME5_002792100</name>
</gene>
<evidence type="ECO:0000313" key="8">
    <source>
        <dbReference type="EMBL" id="GLD50362.1"/>
    </source>
</evidence>
<feature type="region of interest" description="Disordered" evidence="6">
    <location>
        <begin position="195"/>
        <end position="242"/>
    </location>
</feature>
<dbReference type="SUPFAM" id="SSF57959">
    <property type="entry name" value="Leucine zipper domain"/>
    <property type="match status" value="1"/>
</dbReference>
<dbReference type="Gene3D" id="1.20.5.170">
    <property type="match status" value="1"/>
</dbReference>
<evidence type="ECO:0000256" key="6">
    <source>
        <dbReference type="SAM" id="MobiDB-lite"/>
    </source>
</evidence>
<dbReference type="PROSITE" id="PS00036">
    <property type="entry name" value="BZIP_BASIC"/>
    <property type="match status" value="1"/>
</dbReference>
<organism evidence="8 9">
    <name type="scientific">Lates japonicus</name>
    <name type="common">Japanese lates</name>
    <dbReference type="NCBI Taxonomy" id="270547"/>
    <lineage>
        <taxon>Eukaryota</taxon>
        <taxon>Metazoa</taxon>
        <taxon>Chordata</taxon>
        <taxon>Craniata</taxon>
        <taxon>Vertebrata</taxon>
        <taxon>Euteleostomi</taxon>
        <taxon>Actinopterygii</taxon>
        <taxon>Neopterygii</taxon>
        <taxon>Teleostei</taxon>
        <taxon>Neoteleostei</taxon>
        <taxon>Acanthomorphata</taxon>
        <taxon>Carangaria</taxon>
        <taxon>Carangaria incertae sedis</taxon>
        <taxon>Centropomidae</taxon>
        <taxon>Lates</taxon>
    </lineage>
</organism>
<evidence type="ECO:0000256" key="5">
    <source>
        <dbReference type="ARBA" id="ARBA00023242"/>
    </source>
</evidence>
<dbReference type="PANTHER" id="PTHR15284:SF0">
    <property type="entry name" value="GH23983P"/>
    <property type="match status" value="1"/>
</dbReference>
<dbReference type="GO" id="GO:0003700">
    <property type="term" value="F:DNA-binding transcription factor activity"/>
    <property type="evidence" value="ECO:0007669"/>
    <property type="project" value="InterPro"/>
</dbReference>
<dbReference type="SMART" id="SM00338">
    <property type="entry name" value="BRLZ"/>
    <property type="match status" value="1"/>
</dbReference>
<keyword evidence="4" id="KW-0804">Transcription</keyword>
<proteinExistence type="inferred from homology"/>
<dbReference type="GO" id="GO:0007623">
    <property type="term" value="P:circadian rhythm"/>
    <property type="evidence" value="ECO:0007669"/>
    <property type="project" value="TreeGrafter"/>
</dbReference>
<name>A0AAD3MAJ0_LATJO</name>
<evidence type="ECO:0000256" key="2">
    <source>
        <dbReference type="ARBA" id="ARBA00023015"/>
    </source>
</evidence>
<dbReference type="PANTHER" id="PTHR15284">
    <property type="entry name" value="NUCLEAR FACTOR INTERLEUKIN-3-REGULATED PROTEIN"/>
    <property type="match status" value="1"/>
</dbReference>
<dbReference type="Pfam" id="PF07716">
    <property type="entry name" value="bZIP_2"/>
    <property type="match status" value="1"/>
</dbReference>
<dbReference type="PROSITE" id="PS50217">
    <property type="entry name" value="BZIP"/>
    <property type="match status" value="1"/>
</dbReference>
<sequence>MESRSVPFHGAQDSHVLQVENEVTRKGPRRKREFIPEEKKDALYWEKRRKNNEAAKRSREKRRMNDYVLEAHLMALKEENARLSAELMAIKLHFGLVHPATYTAQQSNQLQHHIHGSTQPITATSTHYQSLQRDYYWGARDSSVIPSQQPSHPLFIPAYALHTMRGYSYLNTSGGTSSGLVAPFVLPRNLLPTHSSRPGASLLRPTPTRGASDEEEEQQVPGVLSPSCSAPPRKITSKGEKNYSPPRQCIAFLSQQCQGLPQVVGSSPDRASGIIAAGQAKSQSCWLKDKLKETASANRS</sequence>
<evidence type="ECO:0000256" key="4">
    <source>
        <dbReference type="ARBA" id="ARBA00023163"/>
    </source>
</evidence>
<dbReference type="GO" id="GO:0005634">
    <property type="term" value="C:nucleus"/>
    <property type="evidence" value="ECO:0007669"/>
    <property type="project" value="TreeGrafter"/>
</dbReference>
<dbReference type="FunFam" id="1.20.5.170:FF:000025">
    <property type="entry name" value="nuclear factor interleukin-3-regulated protein-like"/>
    <property type="match status" value="1"/>
</dbReference>
<dbReference type="InterPro" id="IPR047229">
    <property type="entry name" value="NFIL3-like"/>
</dbReference>
<keyword evidence="9" id="KW-1185">Reference proteome</keyword>